<evidence type="ECO:0000256" key="8">
    <source>
        <dbReference type="RuleBase" id="RU368066"/>
    </source>
</evidence>
<evidence type="ECO:0000256" key="3">
    <source>
        <dbReference type="ARBA" id="ARBA00007168"/>
    </source>
</evidence>
<dbReference type="EMBL" id="JARTCD010000001">
    <property type="protein sequence ID" value="KAJ8663984.1"/>
    <property type="molecule type" value="Genomic_DNA"/>
</dbReference>
<evidence type="ECO:0000256" key="9">
    <source>
        <dbReference type="SAM" id="MobiDB-lite"/>
    </source>
</evidence>
<evidence type="ECO:0000256" key="2">
    <source>
        <dbReference type="ARBA" id="ARBA00004141"/>
    </source>
</evidence>
<evidence type="ECO:0000256" key="5">
    <source>
        <dbReference type="ARBA" id="ARBA00022692"/>
    </source>
</evidence>
<dbReference type="PANTHER" id="PTHR12385:SF4">
    <property type="entry name" value="PROTEIN PNS1"/>
    <property type="match status" value="1"/>
</dbReference>
<feature type="transmembrane region" description="Helical" evidence="8">
    <location>
        <begin position="330"/>
        <end position="349"/>
    </location>
</feature>
<comment type="similarity">
    <text evidence="3 8">Belongs to the CTL (choline transporter-like) family.</text>
</comment>
<dbReference type="GO" id="GO:0005886">
    <property type="term" value="C:plasma membrane"/>
    <property type="evidence" value="ECO:0007669"/>
    <property type="project" value="UniProtKB-SubCell"/>
</dbReference>
<comment type="subcellular location">
    <subcellularLocation>
        <location evidence="8">Cell membrane</location>
        <topology evidence="8">Multi-pass membrane protein</topology>
    </subcellularLocation>
    <subcellularLocation>
        <location evidence="2">Membrane</location>
        <topology evidence="2">Multi-pass membrane protein</topology>
    </subcellularLocation>
</comment>
<feature type="compositionally biased region" description="Low complexity" evidence="9">
    <location>
        <begin position="1"/>
        <end position="13"/>
    </location>
</feature>
<feature type="transmembrane region" description="Helical" evidence="8">
    <location>
        <begin position="191"/>
        <end position="211"/>
    </location>
</feature>
<proteinExistence type="inferred from homology"/>
<keyword evidence="11" id="KW-1185">Reference proteome</keyword>
<comment type="function">
    <text evidence="1 8">Probably involved in transport through the plasma membrane.</text>
</comment>
<dbReference type="GeneID" id="83207682"/>
<feature type="transmembrane region" description="Helical" evidence="8">
    <location>
        <begin position="140"/>
        <end position="158"/>
    </location>
</feature>
<evidence type="ECO:0000256" key="4">
    <source>
        <dbReference type="ARBA" id="ARBA00015388"/>
    </source>
</evidence>
<evidence type="ECO:0000256" key="1">
    <source>
        <dbReference type="ARBA" id="ARBA00002957"/>
    </source>
</evidence>
<feature type="transmembrane region" description="Helical" evidence="8">
    <location>
        <begin position="236"/>
        <end position="260"/>
    </location>
</feature>
<feature type="region of interest" description="Disordered" evidence="9">
    <location>
        <begin position="1"/>
        <end position="75"/>
    </location>
</feature>
<feature type="transmembrane region" description="Helical" evidence="8">
    <location>
        <begin position="294"/>
        <end position="310"/>
    </location>
</feature>
<feature type="transmembrane region" description="Helical" evidence="8">
    <location>
        <begin position="462"/>
        <end position="494"/>
    </location>
</feature>
<feature type="transmembrane region" description="Helical" evidence="8">
    <location>
        <begin position="272"/>
        <end position="287"/>
    </location>
</feature>
<dbReference type="Proteomes" id="UP001234581">
    <property type="component" value="Unassembled WGS sequence"/>
</dbReference>
<organism evidence="10 11">
    <name type="scientific">Lichtheimia ornata</name>
    <dbReference type="NCBI Taxonomy" id="688661"/>
    <lineage>
        <taxon>Eukaryota</taxon>
        <taxon>Fungi</taxon>
        <taxon>Fungi incertae sedis</taxon>
        <taxon>Mucoromycota</taxon>
        <taxon>Mucoromycotina</taxon>
        <taxon>Mucoromycetes</taxon>
        <taxon>Mucorales</taxon>
        <taxon>Lichtheimiaceae</taxon>
        <taxon>Lichtheimia</taxon>
    </lineage>
</organism>
<feature type="transmembrane region" description="Helical" evidence="8">
    <location>
        <begin position="87"/>
        <end position="108"/>
    </location>
</feature>
<keyword evidence="5 8" id="KW-0812">Transmembrane</keyword>
<dbReference type="PANTHER" id="PTHR12385">
    <property type="entry name" value="CHOLINE TRANSPORTER-LIKE (SLC FAMILY 44)"/>
    <property type="match status" value="1"/>
</dbReference>
<keyword evidence="7 8" id="KW-0472">Membrane</keyword>
<dbReference type="RefSeq" id="XP_058348896.1">
    <property type="nucleotide sequence ID" value="XM_058480373.1"/>
</dbReference>
<dbReference type="AlphaFoldDB" id="A0AAD7Y514"/>
<feature type="transmembrane region" description="Helical" evidence="8">
    <location>
        <begin position="165"/>
        <end position="185"/>
    </location>
</feature>
<dbReference type="Pfam" id="PF04515">
    <property type="entry name" value="Choline_transpo"/>
    <property type="match status" value="1"/>
</dbReference>
<evidence type="ECO:0000313" key="10">
    <source>
        <dbReference type="EMBL" id="KAJ8663984.1"/>
    </source>
</evidence>
<gene>
    <name evidence="10" type="ORF">O0I10_000260</name>
</gene>
<evidence type="ECO:0000313" key="11">
    <source>
        <dbReference type="Proteomes" id="UP001234581"/>
    </source>
</evidence>
<sequence length="522" mass="57951">MEKSNQPPQGQLPGYPPPPQQQGYPPPPPPQQQGYPPPPQAPNYGGYDNPNYGQPPPPQQQQPPNDGYYGGESQEKAIRPSSGWKDIWAAILWVLNFGAFIGVSVLALRTYHGNQGHTAGGIPSSTQYSGVVFDTDAMRIFGYSAIVGFGLSFLYLMLINAIPRLMILITFIGSIIVYFGVTIYYFTQHYYSAAIVFLIFSVLYLFAFWWWRSRIPFATVMLETICNITRSHPSTIVFGVIALIVQTAFSIWFSLVVIGAYQTWFSTTSNNASLNLAMVFLVFSFYWTSQVISYVTHVTLAGVYATVYFLNDTVRHPILGSLRRALTTSFGSICFGSLLIALVNFIRYFLNLARMNSDNGILSCFLFIIQCIVGCFQGLFEWFTYYAFSGVAIFGQAFIPSARRTWNLVKDRGIDAMINDSLIGNVLFMGGLLVGVLCSLLGFIYLEVSRPAYNQTGGMTPVVVLVCFLIGASMFSSIATVISSGVATTFVCLAEDPDALRRTRPQLFEKIRETYPRVVQGV</sequence>
<keyword evidence="6 8" id="KW-1133">Transmembrane helix</keyword>
<dbReference type="GO" id="GO:0022857">
    <property type="term" value="F:transmembrane transporter activity"/>
    <property type="evidence" value="ECO:0007669"/>
    <property type="project" value="UniProtKB-UniRule"/>
</dbReference>
<comment type="caution">
    <text evidence="10">The sequence shown here is derived from an EMBL/GenBank/DDBJ whole genome shotgun (WGS) entry which is preliminary data.</text>
</comment>
<feature type="compositionally biased region" description="Pro residues" evidence="9">
    <location>
        <begin position="14"/>
        <end position="41"/>
    </location>
</feature>
<dbReference type="InterPro" id="IPR007603">
    <property type="entry name" value="Choline_transptr-like"/>
</dbReference>
<feature type="transmembrane region" description="Helical" evidence="8">
    <location>
        <begin position="422"/>
        <end position="446"/>
    </location>
</feature>
<feature type="compositionally biased region" description="Low complexity" evidence="9">
    <location>
        <begin position="42"/>
        <end position="52"/>
    </location>
</feature>
<feature type="transmembrane region" description="Helical" evidence="8">
    <location>
        <begin position="361"/>
        <end position="379"/>
    </location>
</feature>
<feature type="transmembrane region" description="Helical" evidence="8">
    <location>
        <begin position="385"/>
        <end position="402"/>
    </location>
</feature>
<evidence type="ECO:0000256" key="7">
    <source>
        <dbReference type="ARBA" id="ARBA00023136"/>
    </source>
</evidence>
<name>A0AAD7Y514_9FUNG</name>
<evidence type="ECO:0000256" key="6">
    <source>
        <dbReference type="ARBA" id="ARBA00022989"/>
    </source>
</evidence>
<accession>A0AAD7Y514</accession>
<reference evidence="10 11" key="1">
    <citation type="submission" date="2023-03" db="EMBL/GenBank/DDBJ databases">
        <title>Genome sequence of Lichtheimia ornata CBS 291.66.</title>
        <authorList>
            <person name="Mohabir J.T."/>
            <person name="Shea T.P."/>
            <person name="Kurbessoian T."/>
            <person name="Berby B."/>
            <person name="Fontaine J."/>
            <person name="Livny J."/>
            <person name="Gnirke A."/>
            <person name="Stajich J.E."/>
            <person name="Cuomo C.A."/>
        </authorList>
    </citation>
    <scope>NUCLEOTIDE SEQUENCE [LARGE SCALE GENOMIC DNA]</scope>
    <source>
        <strain evidence="10">CBS 291.66</strain>
    </source>
</reference>
<protein>
    <recommendedName>
        <fullName evidence="4 8">Protein PNS1</fullName>
    </recommendedName>
</protein>